<organism evidence="2 3">
    <name type="scientific">Pelomonas aquatica</name>
    <dbReference type="NCBI Taxonomy" id="431058"/>
    <lineage>
        <taxon>Bacteria</taxon>
        <taxon>Pseudomonadati</taxon>
        <taxon>Pseudomonadota</taxon>
        <taxon>Betaproteobacteria</taxon>
        <taxon>Burkholderiales</taxon>
        <taxon>Sphaerotilaceae</taxon>
        <taxon>Roseateles</taxon>
    </lineage>
</organism>
<feature type="domain" description="Antitoxin Xre/MbcA/ParS-like toxin-binding" evidence="1">
    <location>
        <begin position="199"/>
        <end position="240"/>
    </location>
</feature>
<dbReference type="InterPro" id="IPR024467">
    <property type="entry name" value="Xre/MbcA/ParS-like_toxin-bd"/>
</dbReference>
<name>A0ABU1ZI50_9BURK</name>
<gene>
    <name evidence="2" type="ORF">J2X16_005040</name>
</gene>
<accession>A0ABU1ZI50</accession>
<dbReference type="RefSeq" id="WP_310349541.1">
    <property type="nucleotide sequence ID" value="NZ_JAVDXQ010000009.1"/>
</dbReference>
<comment type="caution">
    <text evidence="2">The sequence shown here is derived from an EMBL/GenBank/DDBJ whole genome shotgun (WGS) entry which is preliminary data.</text>
</comment>
<reference evidence="2 3" key="1">
    <citation type="submission" date="2023-07" db="EMBL/GenBank/DDBJ databases">
        <title>Sorghum-associated microbial communities from plants grown in Nebraska, USA.</title>
        <authorList>
            <person name="Schachtman D."/>
        </authorList>
    </citation>
    <scope>NUCLEOTIDE SEQUENCE [LARGE SCALE GENOMIC DNA]</scope>
    <source>
        <strain evidence="2 3">BE310</strain>
    </source>
</reference>
<sequence length="243" mass="26696">MNDQTQDWDIGRQGRRWTGPEGLAKLERLPGRLELVQGKLCLDDAERWTLLAGLMENMGLDEVVQFGKLEDWQQAIAARVEGAAKPPTPAATDVPASHWNCRVIEFPSDEETWCAIHEVYYEHGTPVAYSSSPAAPGWTTDDGPEAGLDRLEKFREALRKPVLKVSAFEHVGAKAALLDKLGQMIEDCGGVLDRASLSAWLEAWLAEPLPELNGAAPVQMLGSEEGRDQVETLLERMRGGLPG</sequence>
<protein>
    <recommendedName>
        <fullName evidence="1">Antitoxin Xre/MbcA/ParS-like toxin-binding domain-containing protein</fullName>
    </recommendedName>
</protein>
<proteinExistence type="predicted"/>
<dbReference type="EMBL" id="JAVDXQ010000009">
    <property type="protein sequence ID" value="MDR7299670.1"/>
    <property type="molecule type" value="Genomic_DNA"/>
</dbReference>
<dbReference type="Pfam" id="PF09722">
    <property type="entry name" value="Xre_MbcA_ParS_C"/>
    <property type="match status" value="1"/>
</dbReference>
<evidence type="ECO:0000313" key="3">
    <source>
        <dbReference type="Proteomes" id="UP001180536"/>
    </source>
</evidence>
<keyword evidence="3" id="KW-1185">Reference proteome</keyword>
<dbReference type="Proteomes" id="UP001180536">
    <property type="component" value="Unassembled WGS sequence"/>
</dbReference>
<evidence type="ECO:0000259" key="1">
    <source>
        <dbReference type="Pfam" id="PF09722"/>
    </source>
</evidence>
<evidence type="ECO:0000313" key="2">
    <source>
        <dbReference type="EMBL" id="MDR7299670.1"/>
    </source>
</evidence>